<evidence type="ECO:0000313" key="2">
    <source>
        <dbReference type="EMBL" id="OAY32651.1"/>
    </source>
</evidence>
<organism evidence="2">
    <name type="scientific">Manihot esculenta</name>
    <name type="common">Cassava</name>
    <name type="synonym">Jatropha manihot</name>
    <dbReference type="NCBI Taxonomy" id="3983"/>
    <lineage>
        <taxon>Eukaryota</taxon>
        <taxon>Viridiplantae</taxon>
        <taxon>Streptophyta</taxon>
        <taxon>Embryophyta</taxon>
        <taxon>Tracheophyta</taxon>
        <taxon>Spermatophyta</taxon>
        <taxon>Magnoliopsida</taxon>
        <taxon>eudicotyledons</taxon>
        <taxon>Gunneridae</taxon>
        <taxon>Pentapetalae</taxon>
        <taxon>rosids</taxon>
        <taxon>fabids</taxon>
        <taxon>Malpighiales</taxon>
        <taxon>Euphorbiaceae</taxon>
        <taxon>Crotonoideae</taxon>
        <taxon>Manihoteae</taxon>
        <taxon>Manihot</taxon>
    </lineage>
</organism>
<reference evidence="2" key="1">
    <citation type="submission" date="2016-02" db="EMBL/GenBank/DDBJ databases">
        <title>WGS assembly of Manihot esculenta.</title>
        <authorList>
            <person name="Bredeson J.V."/>
            <person name="Prochnik S.E."/>
            <person name="Lyons J.B."/>
            <person name="Schmutz J."/>
            <person name="Grimwood J."/>
            <person name="Vrebalov J."/>
            <person name="Bart R.S."/>
            <person name="Amuge T."/>
            <person name="Ferguson M.E."/>
            <person name="Green R."/>
            <person name="Putnam N."/>
            <person name="Stites J."/>
            <person name="Rounsley S."/>
            <person name="Rokhsar D.S."/>
        </authorList>
    </citation>
    <scope>NUCLEOTIDE SEQUENCE [LARGE SCALE GENOMIC DNA]</scope>
    <source>
        <tissue evidence="2">Leaf</tissue>
    </source>
</reference>
<dbReference type="PANTHER" id="PTHR15243:SF0">
    <property type="entry name" value="SERINE_THREONINE-PROTEIN KINASE 19"/>
    <property type="match status" value="1"/>
</dbReference>
<name>A0A2C9UNT3_MANES</name>
<dbReference type="PANTHER" id="PTHR15243">
    <property type="entry name" value="SERINE/THREONINE-PROTEIN KINASE 19"/>
    <property type="match status" value="1"/>
</dbReference>
<accession>A0A2C9UNT3</accession>
<evidence type="ECO:0000256" key="1">
    <source>
        <dbReference type="ARBA" id="ARBA00093458"/>
    </source>
</evidence>
<protein>
    <submittedName>
        <fullName evidence="2">Uncharacterized protein</fullName>
    </submittedName>
</protein>
<gene>
    <name evidence="2" type="ORF">MANES_13G035200</name>
</gene>
<comment type="similarity">
    <text evidence="1">Belongs to the STK19 family.</text>
</comment>
<sequence>MEQKHAPEPDFRIVRSYKRLREEEEVGAETGDADQSLSLEENLTFSDTLVALRIIRAQFPQIDKRKLFRIFKLSTGQDDHAIMLLDDYLSQIKHVMKRMEKKHDDFEVFEWFITNVIDVNWNLASTINSL</sequence>
<dbReference type="AlphaFoldDB" id="A0A2C9UNT3"/>
<proteinExistence type="inferred from homology"/>
<dbReference type="STRING" id="3983.A0A2C9UNT3"/>
<dbReference type="EMBL" id="CM004399">
    <property type="protein sequence ID" value="OAY32651.1"/>
    <property type="molecule type" value="Genomic_DNA"/>
</dbReference>
<dbReference type="InterPro" id="IPR018865">
    <property type="entry name" value="STK19-like"/>
</dbReference>